<accession>A0A0P1FUU8</accession>
<dbReference type="GO" id="GO:0016757">
    <property type="term" value="F:glycosyltransferase activity"/>
    <property type="evidence" value="ECO:0007669"/>
    <property type="project" value="InterPro"/>
</dbReference>
<evidence type="ECO:0000313" key="2">
    <source>
        <dbReference type="EMBL" id="CUH72513.1"/>
    </source>
</evidence>
<protein>
    <submittedName>
        <fullName evidence="2">Glycosyl transferase family 8</fullName>
    </submittedName>
</protein>
<dbReference type="EMBL" id="CYSC01000032">
    <property type="protein sequence ID" value="CUH72513.1"/>
    <property type="molecule type" value="Genomic_DNA"/>
</dbReference>
<dbReference type="Proteomes" id="UP000051086">
    <property type="component" value="Unassembled WGS sequence"/>
</dbReference>
<dbReference type="InterPro" id="IPR029044">
    <property type="entry name" value="Nucleotide-diphossugar_trans"/>
</dbReference>
<evidence type="ECO:0000313" key="1">
    <source>
        <dbReference type="EMBL" id="CUH66008.1"/>
    </source>
</evidence>
<dbReference type="SUPFAM" id="SSF53448">
    <property type="entry name" value="Nucleotide-diphospho-sugar transferases"/>
    <property type="match status" value="1"/>
</dbReference>
<dbReference type="AlphaFoldDB" id="A0A0P1FUU8"/>
<reference evidence="2 4" key="1">
    <citation type="submission" date="2015-09" db="EMBL/GenBank/DDBJ databases">
        <authorList>
            <consortium name="Swine Surveillance"/>
        </authorList>
    </citation>
    <scope>NUCLEOTIDE SEQUENCE [LARGE SCALE GENOMIC DNA]</scope>
    <source>
        <strain evidence="2 4">5120</strain>
    </source>
</reference>
<keyword evidence="3" id="KW-1185">Reference proteome</keyword>
<dbReference type="Pfam" id="PF01501">
    <property type="entry name" value="Glyco_transf_8"/>
    <property type="match status" value="1"/>
</dbReference>
<keyword evidence="2" id="KW-0808">Transferase</keyword>
<dbReference type="Proteomes" id="UP000051887">
    <property type="component" value="Unassembled WGS sequence"/>
</dbReference>
<dbReference type="Gene3D" id="3.90.550.10">
    <property type="entry name" value="Spore Coat Polysaccharide Biosynthesis Protein SpsA, Chain A"/>
    <property type="match status" value="1"/>
</dbReference>
<name>A0A0P1FUU8_9RHOB</name>
<gene>
    <name evidence="1" type="ORF">TL5118_01566</name>
    <name evidence="2" type="ORF">TL5120_02314</name>
</gene>
<dbReference type="EMBL" id="CYSB01000025">
    <property type="protein sequence ID" value="CUH66008.1"/>
    <property type="molecule type" value="Genomic_DNA"/>
</dbReference>
<proteinExistence type="predicted"/>
<reference evidence="1 3" key="2">
    <citation type="submission" date="2015-09" db="EMBL/GenBank/DDBJ databases">
        <authorList>
            <person name="Rodrigo-Torres L."/>
            <person name="Arahal D.R."/>
        </authorList>
    </citation>
    <scope>NUCLEOTIDE SEQUENCE [LARGE SCALE GENOMIC DNA]</scope>
    <source>
        <strain evidence="1 3">CECT 5118</strain>
    </source>
</reference>
<organism evidence="2 4">
    <name type="scientific">Thalassovita autumnalis</name>
    <dbReference type="NCBI Taxonomy" id="2072972"/>
    <lineage>
        <taxon>Bacteria</taxon>
        <taxon>Pseudomonadati</taxon>
        <taxon>Pseudomonadota</taxon>
        <taxon>Alphaproteobacteria</taxon>
        <taxon>Rhodobacterales</taxon>
        <taxon>Roseobacteraceae</taxon>
        <taxon>Thalassovita</taxon>
    </lineage>
</organism>
<evidence type="ECO:0000313" key="4">
    <source>
        <dbReference type="Proteomes" id="UP000051887"/>
    </source>
</evidence>
<sequence length="325" mass="36888">MRQGLISIYSLLVATHGKVAVVVHIDAPAEELSHGIKALSALFPDAQITQHINPDLPQQDHPHLKHGRPYTHWMMTALASTKVKTLYVDGDTLFVDDPTPLYHLDLEGKLLAGVPDTRFEILHHKIGLWSRFGALGVACRRPFRQVIATQKHDLHRAQYINAGLLLVDMPALRRAGLAEQLDGYKSYSQIYDHKGWTNCDQDWFNYLFGTQRDAIQLLSARWNLLANLANMDRLWAISVPSKIRAAYRRAQNNPALYHFAGSVFKPWQSQPLQRPMSPLQKRALGAWYQAAITFSAKTGMDIPPMIEKISRIAEKERHKWTSTFA</sequence>
<dbReference type="InterPro" id="IPR002495">
    <property type="entry name" value="Glyco_trans_8"/>
</dbReference>
<evidence type="ECO:0000313" key="3">
    <source>
        <dbReference type="Proteomes" id="UP000051086"/>
    </source>
</evidence>